<dbReference type="STRING" id="431595.K3WI21"/>
<reference evidence="6" key="3">
    <citation type="submission" date="2015-02" db="UniProtKB">
        <authorList>
            <consortium name="EnsemblProtists"/>
        </authorList>
    </citation>
    <scope>IDENTIFICATION</scope>
    <source>
        <strain evidence="6">DAOM BR144</strain>
    </source>
</reference>
<dbReference type="Pfam" id="PF00400">
    <property type="entry name" value="WD40"/>
    <property type="match status" value="2"/>
</dbReference>
<dbReference type="PANTHER" id="PTHR44321:SF1">
    <property type="entry name" value="TRANSDUCIN BETA-LIKE PROTEIN 2"/>
    <property type="match status" value="1"/>
</dbReference>
<dbReference type="InterPro" id="IPR001680">
    <property type="entry name" value="WD40_rpt"/>
</dbReference>
<feature type="repeat" description="WD" evidence="3">
    <location>
        <begin position="281"/>
        <end position="326"/>
    </location>
</feature>
<evidence type="ECO:0000256" key="2">
    <source>
        <dbReference type="ARBA" id="ARBA00022737"/>
    </source>
</evidence>
<keyword evidence="4" id="KW-0175">Coiled coil</keyword>
<dbReference type="OMA" id="WDINVRY"/>
<dbReference type="VEuPathDB" id="FungiDB:PYU1_G004602"/>
<evidence type="ECO:0000256" key="5">
    <source>
        <dbReference type="SAM" id="Phobius"/>
    </source>
</evidence>
<sequence length="414" mass="46003">MEPETVILALLLGLAGVLYYVYVDQPKKQQLRDAEALKQRVAQQNAERAAAGKKPKGKAKKVDMIAEKTKKQHQYGDDTTAQTLEHPLNLHVLKGHKYGITAAAYSPNGRFVATASTDRTIRLYLRETLDDKNSSIRPQQITIEYDHVTAMTFSCDGKTLVVVTEGGLVKLYQKLRVKPELVSEFSVEHKTDVHSVLMNDIGNWATIVTCAGDADTDVKFWSVTGKLLQVVNTNQVANYHCIGSKDNRYIAVAAYTPEVKIFEITREKNGNFKKVNKIMTLHGHRTGVLDLAFNGSDTVPVTRMITVCKDASVRLWDINVRYVVNEDPKVLSNFTASEQKAYQSVDLSPNGKLLATARDHDILFVSTSDGKELSTIPNALEDAIKRIVFSPKGDEVMVVGKNCKHVKIYKAPQA</sequence>
<reference evidence="7" key="2">
    <citation type="submission" date="2010-04" db="EMBL/GenBank/DDBJ databases">
        <authorList>
            <person name="Buell R."/>
            <person name="Hamilton J."/>
            <person name="Hostetler J."/>
        </authorList>
    </citation>
    <scope>NUCLEOTIDE SEQUENCE [LARGE SCALE GENOMIC DNA]</scope>
    <source>
        <strain evidence="7">DAOM:BR144</strain>
    </source>
</reference>
<protein>
    <submittedName>
        <fullName evidence="6">Uncharacterized protein</fullName>
    </submittedName>
</protein>
<evidence type="ECO:0000256" key="3">
    <source>
        <dbReference type="PROSITE-ProRule" id="PRU00221"/>
    </source>
</evidence>
<accession>K3WI21</accession>
<dbReference type="SUPFAM" id="SSF50978">
    <property type="entry name" value="WD40 repeat-like"/>
    <property type="match status" value="1"/>
</dbReference>
<dbReference type="InterPro" id="IPR042410">
    <property type="entry name" value="WBSCR13"/>
</dbReference>
<keyword evidence="5" id="KW-0472">Membrane</keyword>
<keyword evidence="7" id="KW-1185">Reference proteome</keyword>
<dbReference type="Proteomes" id="UP000019132">
    <property type="component" value="Unassembled WGS sequence"/>
</dbReference>
<dbReference type="PANTHER" id="PTHR44321">
    <property type="entry name" value="TRANSDUCIN BETA-LIKE PROTEIN 2"/>
    <property type="match status" value="1"/>
</dbReference>
<dbReference type="eggNOG" id="KOG2096">
    <property type="taxonomic scope" value="Eukaryota"/>
</dbReference>
<feature type="transmembrane region" description="Helical" evidence="5">
    <location>
        <begin position="6"/>
        <end position="23"/>
    </location>
</feature>
<feature type="coiled-coil region" evidence="4">
    <location>
        <begin position="27"/>
        <end position="54"/>
    </location>
</feature>
<keyword evidence="5" id="KW-1133">Transmembrane helix</keyword>
<dbReference type="InterPro" id="IPR036322">
    <property type="entry name" value="WD40_repeat_dom_sf"/>
</dbReference>
<keyword evidence="1 3" id="KW-0853">WD repeat</keyword>
<dbReference type="AlphaFoldDB" id="K3WI21"/>
<dbReference type="PROSITE" id="PS50082">
    <property type="entry name" value="WD_REPEATS_2"/>
    <property type="match status" value="2"/>
</dbReference>
<dbReference type="GO" id="GO:0005783">
    <property type="term" value="C:endoplasmic reticulum"/>
    <property type="evidence" value="ECO:0007669"/>
    <property type="project" value="TreeGrafter"/>
</dbReference>
<dbReference type="InterPro" id="IPR019775">
    <property type="entry name" value="WD40_repeat_CS"/>
</dbReference>
<evidence type="ECO:0000313" key="6">
    <source>
        <dbReference type="EnsemblProtists" id="PYU1_T004613"/>
    </source>
</evidence>
<dbReference type="PROSITE" id="PS00678">
    <property type="entry name" value="WD_REPEATS_1"/>
    <property type="match status" value="1"/>
</dbReference>
<dbReference type="HOGENOM" id="CLU_067231_0_0_1"/>
<dbReference type="EMBL" id="GL376631">
    <property type="status" value="NOT_ANNOTATED_CDS"/>
    <property type="molecule type" value="Genomic_DNA"/>
</dbReference>
<evidence type="ECO:0000256" key="1">
    <source>
        <dbReference type="ARBA" id="ARBA00022574"/>
    </source>
</evidence>
<evidence type="ECO:0000256" key="4">
    <source>
        <dbReference type="SAM" id="Coils"/>
    </source>
</evidence>
<reference evidence="7" key="1">
    <citation type="journal article" date="2010" name="Genome Biol.">
        <title>Genome sequence of the necrotrophic plant pathogen Pythium ultimum reveals original pathogenicity mechanisms and effector repertoire.</title>
        <authorList>
            <person name="Levesque C.A."/>
            <person name="Brouwer H."/>
            <person name="Cano L."/>
            <person name="Hamilton J.P."/>
            <person name="Holt C."/>
            <person name="Huitema E."/>
            <person name="Raffaele S."/>
            <person name="Robideau G.P."/>
            <person name="Thines M."/>
            <person name="Win J."/>
            <person name="Zerillo M.M."/>
            <person name="Beakes G.W."/>
            <person name="Boore J.L."/>
            <person name="Busam D."/>
            <person name="Dumas B."/>
            <person name="Ferriera S."/>
            <person name="Fuerstenberg S.I."/>
            <person name="Gachon C.M."/>
            <person name="Gaulin E."/>
            <person name="Govers F."/>
            <person name="Grenville-Briggs L."/>
            <person name="Horner N."/>
            <person name="Hostetler J."/>
            <person name="Jiang R.H."/>
            <person name="Johnson J."/>
            <person name="Krajaejun T."/>
            <person name="Lin H."/>
            <person name="Meijer H.J."/>
            <person name="Moore B."/>
            <person name="Morris P."/>
            <person name="Phuntmart V."/>
            <person name="Puiu D."/>
            <person name="Shetty J."/>
            <person name="Stajich J.E."/>
            <person name="Tripathy S."/>
            <person name="Wawra S."/>
            <person name="van West P."/>
            <person name="Whitty B.R."/>
            <person name="Coutinho P.M."/>
            <person name="Henrissat B."/>
            <person name="Martin F."/>
            <person name="Thomas P.D."/>
            <person name="Tyler B.M."/>
            <person name="De Vries R.P."/>
            <person name="Kamoun S."/>
            <person name="Yandell M."/>
            <person name="Tisserat N."/>
            <person name="Buell C.R."/>
        </authorList>
    </citation>
    <scope>NUCLEOTIDE SEQUENCE</scope>
    <source>
        <strain evidence="7">DAOM:BR144</strain>
    </source>
</reference>
<feature type="repeat" description="WD" evidence="3">
    <location>
        <begin position="93"/>
        <end position="124"/>
    </location>
</feature>
<dbReference type="InterPro" id="IPR015943">
    <property type="entry name" value="WD40/YVTN_repeat-like_dom_sf"/>
</dbReference>
<evidence type="ECO:0000313" key="7">
    <source>
        <dbReference type="Proteomes" id="UP000019132"/>
    </source>
</evidence>
<dbReference type="Gene3D" id="2.130.10.10">
    <property type="entry name" value="YVTN repeat-like/Quinoprotein amine dehydrogenase"/>
    <property type="match status" value="2"/>
</dbReference>
<dbReference type="PROSITE" id="PS50294">
    <property type="entry name" value="WD_REPEATS_REGION"/>
    <property type="match status" value="1"/>
</dbReference>
<dbReference type="GO" id="GO:0030968">
    <property type="term" value="P:endoplasmic reticulum unfolded protein response"/>
    <property type="evidence" value="ECO:0007669"/>
    <property type="project" value="TreeGrafter"/>
</dbReference>
<keyword evidence="2" id="KW-0677">Repeat</keyword>
<dbReference type="InParanoid" id="K3WI21"/>
<dbReference type="EnsemblProtists" id="PYU1_T004613">
    <property type="protein sequence ID" value="PYU1_T004613"/>
    <property type="gene ID" value="PYU1_G004602"/>
</dbReference>
<name>K3WI21_GLOUD</name>
<proteinExistence type="predicted"/>
<organism evidence="6 7">
    <name type="scientific">Globisporangium ultimum (strain ATCC 200006 / CBS 805.95 / DAOM BR144)</name>
    <name type="common">Pythium ultimum</name>
    <dbReference type="NCBI Taxonomy" id="431595"/>
    <lineage>
        <taxon>Eukaryota</taxon>
        <taxon>Sar</taxon>
        <taxon>Stramenopiles</taxon>
        <taxon>Oomycota</taxon>
        <taxon>Peronosporomycetes</taxon>
        <taxon>Pythiales</taxon>
        <taxon>Pythiaceae</taxon>
        <taxon>Globisporangium</taxon>
    </lineage>
</organism>
<keyword evidence="5" id="KW-0812">Transmembrane</keyword>
<dbReference type="SMART" id="SM00320">
    <property type="entry name" value="WD40"/>
    <property type="match status" value="7"/>
</dbReference>